<feature type="transmembrane region" description="Helical" evidence="1">
    <location>
        <begin position="109"/>
        <end position="127"/>
    </location>
</feature>
<evidence type="ECO:0000256" key="1">
    <source>
        <dbReference type="SAM" id="Phobius"/>
    </source>
</evidence>
<evidence type="ECO:0000313" key="3">
    <source>
        <dbReference type="Proteomes" id="UP000245433"/>
    </source>
</evidence>
<name>A0A2U1DCC3_9LACO</name>
<feature type="transmembrane region" description="Helical" evidence="1">
    <location>
        <begin position="86"/>
        <end position="103"/>
    </location>
</feature>
<protein>
    <submittedName>
        <fullName evidence="2">Uncharacterized protein</fullName>
    </submittedName>
</protein>
<dbReference type="AlphaFoldDB" id="A0A2U1DCC3"/>
<feature type="transmembrane region" description="Helical" evidence="1">
    <location>
        <begin position="236"/>
        <end position="253"/>
    </location>
</feature>
<keyword evidence="3" id="KW-1185">Reference proteome</keyword>
<feature type="transmembrane region" description="Helical" evidence="1">
    <location>
        <begin position="134"/>
        <end position="155"/>
    </location>
</feature>
<dbReference type="RefSeq" id="WP_089938126.1">
    <property type="nucleotide sequence ID" value="NZ_CAKOEX010000002.1"/>
</dbReference>
<feature type="transmembrane region" description="Helical" evidence="1">
    <location>
        <begin position="196"/>
        <end position="224"/>
    </location>
</feature>
<gene>
    <name evidence="2" type="ORF">C7384_102163</name>
</gene>
<feature type="transmembrane region" description="Helical" evidence="1">
    <location>
        <begin position="63"/>
        <end position="79"/>
    </location>
</feature>
<accession>A0A2U1DCC3</accession>
<dbReference type="EMBL" id="QEKT01000002">
    <property type="protein sequence ID" value="PVY85343.1"/>
    <property type="molecule type" value="Genomic_DNA"/>
</dbReference>
<sequence>MPRSQSAPTNSIPSRSSRHLSANQHHWLTIIIMVLCLNVIWWQQPIFYEHFLAQAQHWDVWPLVGYSFSASVAIALMIRSNFTHRASYFFLVLSMLVIANSQIRTRFEILLLLLLFIFFLFMIPQKIFQIKNGLGLLVFSVLATYAIPVSIYFLANNFITQLFLHQSWMMLFAFLYFFTPLFLPNARGRLLSLATILLFWLVVLIIHGVNLGSFLAIFISLAPFLLQFSKRYFKRWEPMCALICLMLAICFLYQ</sequence>
<proteinExistence type="predicted"/>
<keyword evidence="1" id="KW-0472">Membrane</keyword>
<comment type="caution">
    <text evidence="2">The sequence shown here is derived from an EMBL/GenBank/DDBJ whole genome shotgun (WGS) entry which is preliminary data.</text>
</comment>
<keyword evidence="1" id="KW-0812">Transmembrane</keyword>
<feature type="transmembrane region" description="Helical" evidence="1">
    <location>
        <begin position="167"/>
        <end position="184"/>
    </location>
</feature>
<organism evidence="2 3">
    <name type="scientific">Convivina intestini</name>
    <dbReference type="NCBI Taxonomy" id="1505726"/>
    <lineage>
        <taxon>Bacteria</taxon>
        <taxon>Bacillati</taxon>
        <taxon>Bacillota</taxon>
        <taxon>Bacilli</taxon>
        <taxon>Lactobacillales</taxon>
        <taxon>Lactobacillaceae</taxon>
        <taxon>Convivina</taxon>
    </lineage>
</organism>
<dbReference type="OrthoDB" id="2143776at2"/>
<dbReference type="Proteomes" id="UP000245433">
    <property type="component" value="Unassembled WGS sequence"/>
</dbReference>
<evidence type="ECO:0000313" key="2">
    <source>
        <dbReference type="EMBL" id="PVY85343.1"/>
    </source>
</evidence>
<reference evidence="2 3" key="1">
    <citation type="submission" date="2018-04" db="EMBL/GenBank/DDBJ databases">
        <title>Genomic Encyclopedia of Type Strains, Phase IV (KMG-IV): sequencing the most valuable type-strain genomes for metagenomic binning, comparative biology and taxonomic classification.</title>
        <authorList>
            <person name="Goeker M."/>
        </authorList>
    </citation>
    <scope>NUCLEOTIDE SEQUENCE [LARGE SCALE GENOMIC DNA]</scope>
    <source>
        <strain evidence="2 3">DSM 28795</strain>
    </source>
</reference>
<feature type="transmembrane region" description="Helical" evidence="1">
    <location>
        <begin position="25"/>
        <end position="43"/>
    </location>
</feature>
<keyword evidence="1" id="KW-1133">Transmembrane helix</keyword>